<protein>
    <submittedName>
        <fullName evidence="3">Uncharacterized protein</fullName>
    </submittedName>
</protein>
<keyword evidence="2" id="KW-0812">Transmembrane</keyword>
<reference evidence="3 4" key="1">
    <citation type="journal article" date="2018" name="Nat. Genet.">
        <title>Extensive intraspecific gene order and gene structural variations between Mo17 and other maize genomes.</title>
        <authorList>
            <person name="Sun S."/>
            <person name="Zhou Y."/>
            <person name="Chen J."/>
            <person name="Shi J."/>
            <person name="Zhao H."/>
            <person name="Zhao H."/>
            <person name="Song W."/>
            <person name="Zhang M."/>
            <person name="Cui Y."/>
            <person name="Dong X."/>
            <person name="Liu H."/>
            <person name="Ma X."/>
            <person name="Jiao Y."/>
            <person name="Wang B."/>
            <person name="Wei X."/>
            <person name="Stein J.C."/>
            <person name="Glaubitz J.C."/>
            <person name="Lu F."/>
            <person name="Yu G."/>
            <person name="Liang C."/>
            <person name="Fengler K."/>
            <person name="Li B."/>
            <person name="Rafalski A."/>
            <person name="Schnable P.S."/>
            <person name="Ware D.H."/>
            <person name="Buckler E.S."/>
            <person name="Lai J."/>
        </authorList>
    </citation>
    <scope>NUCLEOTIDE SEQUENCE [LARGE SCALE GENOMIC DNA]</scope>
    <source>
        <strain evidence="4">cv. Missouri 17</strain>
        <tissue evidence="3">Seedling</tissue>
    </source>
</reference>
<evidence type="ECO:0000256" key="2">
    <source>
        <dbReference type="SAM" id="Phobius"/>
    </source>
</evidence>
<comment type="caution">
    <text evidence="3">The sequence shown here is derived from an EMBL/GenBank/DDBJ whole genome shotgun (WGS) entry which is preliminary data.</text>
</comment>
<dbReference type="AlphaFoldDB" id="A0A3L6DR36"/>
<dbReference type="Proteomes" id="UP000251960">
    <property type="component" value="Chromosome 8"/>
</dbReference>
<evidence type="ECO:0000256" key="1">
    <source>
        <dbReference type="SAM" id="MobiDB-lite"/>
    </source>
</evidence>
<keyword evidence="2" id="KW-0472">Membrane</keyword>
<evidence type="ECO:0000313" key="4">
    <source>
        <dbReference type="Proteomes" id="UP000251960"/>
    </source>
</evidence>
<organism evidence="3 4">
    <name type="scientific">Zea mays</name>
    <name type="common">Maize</name>
    <dbReference type="NCBI Taxonomy" id="4577"/>
    <lineage>
        <taxon>Eukaryota</taxon>
        <taxon>Viridiplantae</taxon>
        <taxon>Streptophyta</taxon>
        <taxon>Embryophyta</taxon>
        <taxon>Tracheophyta</taxon>
        <taxon>Spermatophyta</taxon>
        <taxon>Magnoliopsida</taxon>
        <taxon>Liliopsida</taxon>
        <taxon>Poales</taxon>
        <taxon>Poaceae</taxon>
        <taxon>PACMAD clade</taxon>
        <taxon>Panicoideae</taxon>
        <taxon>Andropogonodae</taxon>
        <taxon>Andropogoneae</taxon>
        <taxon>Tripsacinae</taxon>
        <taxon>Zea</taxon>
    </lineage>
</organism>
<feature type="region of interest" description="Disordered" evidence="1">
    <location>
        <begin position="108"/>
        <end position="132"/>
    </location>
</feature>
<name>A0A3L6DR36_MAIZE</name>
<proteinExistence type="predicted"/>
<feature type="transmembrane region" description="Helical" evidence="2">
    <location>
        <begin position="20"/>
        <end position="42"/>
    </location>
</feature>
<dbReference type="EMBL" id="NCVQ01000009">
    <property type="protein sequence ID" value="PWZ11095.1"/>
    <property type="molecule type" value="Genomic_DNA"/>
</dbReference>
<accession>A0A3L6DR36</accession>
<sequence length="155" mass="17779">RRSQGIVSINLRSPAPLYLYIYVRLYSSLSLIQTTTILLSWYHELKFLSPFRCPRCNTTLRLRHPLPLRATSRLRPLLSLPSARHLGHALAWPWLVWNHNRHLSSMPPRHRSMLSMKPASRSSPGATGDCHRDPGARCGCRTRSCCSRARSSCHR</sequence>
<gene>
    <name evidence="3" type="ORF">Zm00014a_012299</name>
</gene>
<keyword evidence="2" id="KW-1133">Transmembrane helix</keyword>
<feature type="non-terminal residue" evidence="3">
    <location>
        <position position="1"/>
    </location>
</feature>
<evidence type="ECO:0000313" key="3">
    <source>
        <dbReference type="EMBL" id="PWZ11095.1"/>
    </source>
</evidence>